<evidence type="ECO:0000256" key="5">
    <source>
        <dbReference type="SAM" id="MobiDB-lite"/>
    </source>
</evidence>
<evidence type="ECO:0000313" key="7">
    <source>
        <dbReference type="Proteomes" id="UP000050761"/>
    </source>
</evidence>
<comment type="similarity">
    <text evidence="1">Belongs to the phosphatase and actin regulator family.</text>
</comment>
<dbReference type="Proteomes" id="UP000050761">
    <property type="component" value="Unassembled WGS sequence"/>
</dbReference>
<keyword evidence="7" id="KW-1185">Reference proteome</keyword>
<proteinExistence type="inferred from homology"/>
<dbReference type="PANTHER" id="PTHR12751">
    <property type="entry name" value="PHOSPHATASE AND ACTIN REGULATOR PHACTR"/>
    <property type="match status" value="1"/>
</dbReference>
<dbReference type="AlphaFoldDB" id="A0A183GCL7"/>
<dbReference type="GO" id="GO:0030036">
    <property type="term" value="P:actin cytoskeleton organization"/>
    <property type="evidence" value="ECO:0007669"/>
    <property type="project" value="TreeGrafter"/>
</dbReference>
<feature type="region of interest" description="Disordered" evidence="5">
    <location>
        <begin position="1"/>
        <end position="113"/>
    </location>
</feature>
<evidence type="ECO:0000313" key="6">
    <source>
        <dbReference type="EMBL" id="VDP17405.1"/>
    </source>
</evidence>
<reference evidence="8" key="2">
    <citation type="submission" date="2019-09" db="UniProtKB">
        <authorList>
            <consortium name="WormBaseParasite"/>
        </authorList>
    </citation>
    <scope>IDENTIFICATION</scope>
</reference>
<evidence type="ECO:0000256" key="1">
    <source>
        <dbReference type="ARBA" id="ARBA00009795"/>
    </source>
</evidence>
<dbReference type="InterPro" id="IPR004018">
    <property type="entry name" value="RPEL_repeat"/>
</dbReference>
<evidence type="ECO:0000256" key="4">
    <source>
        <dbReference type="PROSITE-ProRule" id="PRU00401"/>
    </source>
</evidence>
<protein>
    <submittedName>
        <fullName evidence="8">Phosphatase and actin regulator</fullName>
    </submittedName>
</protein>
<evidence type="ECO:0000256" key="2">
    <source>
        <dbReference type="ARBA" id="ARBA00022737"/>
    </source>
</evidence>
<name>A0A183GCL7_HELPZ</name>
<evidence type="ECO:0000313" key="8">
    <source>
        <dbReference type="WBParaSite" id="HPBE_0001992101-mRNA-1"/>
    </source>
</evidence>
<accession>A0A3P8CG47</accession>
<feature type="repeat" description="RPEL" evidence="4">
    <location>
        <begin position="156"/>
        <end position="181"/>
    </location>
</feature>
<reference evidence="6 7" key="1">
    <citation type="submission" date="2018-11" db="EMBL/GenBank/DDBJ databases">
        <authorList>
            <consortium name="Pathogen Informatics"/>
        </authorList>
    </citation>
    <scope>NUCLEOTIDE SEQUENCE [LARGE SCALE GENOMIC DNA]</scope>
</reference>
<dbReference type="Pfam" id="PF02755">
    <property type="entry name" value="RPEL"/>
    <property type="match status" value="1"/>
</dbReference>
<dbReference type="GO" id="GO:0003779">
    <property type="term" value="F:actin binding"/>
    <property type="evidence" value="ECO:0007669"/>
    <property type="project" value="UniProtKB-KW"/>
</dbReference>
<dbReference type="SMART" id="SM00707">
    <property type="entry name" value="RPEL"/>
    <property type="match status" value="2"/>
</dbReference>
<keyword evidence="3" id="KW-0009">Actin-binding</keyword>
<gene>
    <name evidence="6" type="ORF">HPBE_LOCUS19920</name>
</gene>
<keyword evidence="2" id="KW-0677">Repeat</keyword>
<feature type="repeat" description="RPEL" evidence="4">
    <location>
        <begin position="190"/>
        <end position="215"/>
    </location>
</feature>
<dbReference type="EMBL" id="UZAH01031723">
    <property type="protein sequence ID" value="VDP17405.1"/>
    <property type="molecule type" value="Genomic_DNA"/>
</dbReference>
<dbReference type="OrthoDB" id="5563016at2759"/>
<dbReference type="PROSITE" id="PS51073">
    <property type="entry name" value="RPEL"/>
    <property type="match status" value="2"/>
</dbReference>
<accession>A0A183GCL7</accession>
<dbReference type="PANTHER" id="PTHR12751:SF18">
    <property type="entry name" value="PHOSPHATASE AND ACTIN REGULATOR 1"/>
    <property type="match status" value="1"/>
</dbReference>
<dbReference type="WBParaSite" id="HPBE_0001992101-mRNA-1">
    <property type="protein sequence ID" value="HPBE_0001992101-mRNA-1"/>
    <property type="gene ID" value="HPBE_0001992101"/>
</dbReference>
<dbReference type="Gene3D" id="6.10.140.1750">
    <property type="match status" value="1"/>
</dbReference>
<evidence type="ECO:0000256" key="3">
    <source>
        <dbReference type="ARBA" id="ARBA00023203"/>
    </source>
</evidence>
<organism evidence="7 8">
    <name type="scientific">Heligmosomoides polygyrus</name>
    <name type="common">Parasitic roundworm</name>
    <dbReference type="NCBI Taxonomy" id="6339"/>
    <lineage>
        <taxon>Eukaryota</taxon>
        <taxon>Metazoa</taxon>
        <taxon>Ecdysozoa</taxon>
        <taxon>Nematoda</taxon>
        <taxon>Chromadorea</taxon>
        <taxon>Rhabditida</taxon>
        <taxon>Rhabditina</taxon>
        <taxon>Rhabditomorpha</taxon>
        <taxon>Strongyloidea</taxon>
        <taxon>Heligmosomidae</taxon>
        <taxon>Heligmosomoides</taxon>
    </lineage>
</organism>
<dbReference type="Gene3D" id="6.10.140.2130">
    <property type="match status" value="1"/>
</dbReference>
<sequence>FPSRLGRILSNGKNDEAGRSTATTDLQRDIQEPNLAARPEKPVLRKPGQPSRLRIRQKQLSGSRSDSGGELPTHLTDDSDSDNPIEYRDDVHLRSAPSTSKYDDDDDDEDVPMGGLASKVFRKDTLALRLDAPPCKDDINGQTADDRRALMHNASIKLARKLSERPTAEELEDRNILKIAARKTMEEKRKLLLRKLSFRPTIAQLKEQQIIQFNDYVEVTQAQAYDRKADKPWTRLTSTDKALIRKELNDFKATEMDVHEESRIFTRFHRP</sequence>